<dbReference type="EMBL" id="RXLQ01000013">
    <property type="protein sequence ID" value="RSZ56836.1"/>
    <property type="molecule type" value="Genomic_DNA"/>
</dbReference>
<gene>
    <name evidence="1" type="ORF">EJB06_23150</name>
</gene>
<comment type="caution">
    <text evidence="1">The sequence shown here is derived from an EMBL/GenBank/DDBJ whole genome shotgun (WGS) entry which is preliminary data.</text>
</comment>
<protein>
    <submittedName>
        <fullName evidence="1">Uncharacterized protein</fullName>
    </submittedName>
</protein>
<organism evidence="1 2">
    <name type="scientific">Massilia atriviolacea</name>
    <dbReference type="NCBI Taxonomy" id="2495579"/>
    <lineage>
        <taxon>Bacteria</taxon>
        <taxon>Pseudomonadati</taxon>
        <taxon>Pseudomonadota</taxon>
        <taxon>Betaproteobacteria</taxon>
        <taxon>Burkholderiales</taxon>
        <taxon>Oxalobacteraceae</taxon>
        <taxon>Telluria group</taxon>
        <taxon>Massilia</taxon>
    </lineage>
</organism>
<evidence type="ECO:0000313" key="1">
    <source>
        <dbReference type="EMBL" id="RSZ56836.1"/>
    </source>
</evidence>
<name>A0A430HH55_9BURK</name>
<keyword evidence="2" id="KW-1185">Reference proteome</keyword>
<dbReference type="AlphaFoldDB" id="A0A430HH55"/>
<proteinExistence type="predicted"/>
<accession>A0A430HH55</accession>
<reference evidence="1 2" key="1">
    <citation type="submission" date="2018-12" db="EMBL/GenBank/DDBJ databases">
        <authorList>
            <person name="Yang E."/>
        </authorList>
    </citation>
    <scope>NUCLEOTIDE SEQUENCE [LARGE SCALE GENOMIC DNA]</scope>
    <source>
        <strain evidence="1 2">SOD</strain>
    </source>
</reference>
<dbReference type="Proteomes" id="UP000278085">
    <property type="component" value="Unassembled WGS sequence"/>
</dbReference>
<dbReference type="RefSeq" id="WP_126076377.1">
    <property type="nucleotide sequence ID" value="NZ_CP051166.1"/>
</dbReference>
<sequence length="67" mass="7596">MKTELILMLIDDESQAGTISEINNLLLQIRRLDIPAAEEYERLVALRRKNAQSGQSVSAEKRTSTEH</sequence>
<evidence type="ECO:0000313" key="2">
    <source>
        <dbReference type="Proteomes" id="UP000278085"/>
    </source>
</evidence>